<gene>
    <name evidence="5" type="ORF">EXE57_12650</name>
</gene>
<dbReference type="AlphaFoldDB" id="A0A4P7GLZ8"/>
<dbReference type="InterPro" id="IPR011051">
    <property type="entry name" value="RmlC_Cupin_sf"/>
</dbReference>
<evidence type="ECO:0000259" key="4">
    <source>
        <dbReference type="Pfam" id="PF17954"/>
    </source>
</evidence>
<dbReference type="InterPro" id="IPR012093">
    <property type="entry name" value="Pirin"/>
</dbReference>
<proteinExistence type="inferred from homology"/>
<dbReference type="OrthoDB" id="321327at2"/>
<dbReference type="InterPro" id="IPR041602">
    <property type="entry name" value="Quercetinase_C"/>
</dbReference>
<evidence type="ECO:0000256" key="2">
    <source>
        <dbReference type="RuleBase" id="RU003457"/>
    </source>
</evidence>
<feature type="domain" description="Pirin N-terminal" evidence="3">
    <location>
        <begin position="10"/>
        <end position="114"/>
    </location>
</feature>
<evidence type="ECO:0000313" key="5">
    <source>
        <dbReference type="EMBL" id="QBR93023.1"/>
    </source>
</evidence>
<dbReference type="PANTHER" id="PTHR43212:SF3">
    <property type="entry name" value="QUERCETIN 2,3-DIOXYGENASE"/>
    <property type="match status" value="1"/>
</dbReference>
<keyword evidence="6" id="KW-1185">Reference proteome</keyword>
<dbReference type="Pfam" id="PF02678">
    <property type="entry name" value="Pirin"/>
    <property type="match status" value="1"/>
</dbReference>
<evidence type="ECO:0000256" key="1">
    <source>
        <dbReference type="ARBA" id="ARBA00008416"/>
    </source>
</evidence>
<dbReference type="Pfam" id="PF17954">
    <property type="entry name" value="Pirin_C_2"/>
    <property type="match status" value="1"/>
</dbReference>
<feature type="domain" description="Quercetin 2,3-dioxygenase C-terminal cupin" evidence="4">
    <location>
        <begin position="154"/>
        <end position="217"/>
    </location>
</feature>
<dbReference type="InterPro" id="IPR014710">
    <property type="entry name" value="RmlC-like_jellyroll"/>
</dbReference>
<evidence type="ECO:0000313" key="6">
    <source>
        <dbReference type="Proteomes" id="UP000294894"/>
    </source>
</evidence>
<protein>
    <submittedName>
        <fullName evidence="5">Pirin family protein</fullName>
    </submittedName>
</protein>
<comment type="similarity">
    <text evidence="1 2">Belongs to the pirin family.</text>
</comment>
<dbReference type="EMBL" id="CP038267">
    <property type="protein sequence ID" value="QBR93023.1"/>
    <property type="molecule type" value="Genomic_DNA"/>
</dbReference>
<dbReference type="Gene3D" id="2.60.120.10">
    <property type="entry name" value="Jelly Rolls"/>
    <property type="match status" value="2"/>
</dbReference>
<dbReference type="InterPro" id="IPR003829">
    <property type="entry name" value="Pirin_N_dom"/>
</dbReference>
<sequence length="224" mass="23368">MSTELRRGTRRLVSREAGRETFHSFSFGPHYDPANLAHGPLVCHDEHRLEPGAGFPDHRHTDLEIVTWVVSGELVHDGTSVLRAGQVAVQSAGSGVVHSEVAGGEAVRFVQAWLRPDAVGGTPSREVAEVSYVDGALTPVAGEGSALPVGVAGATLAAGRLREGDAVTLPQAPLLHAFVVTGRLLGDDGALDAGDALRLTAEPGPTLTAAEDAELLVWTFHATV</sequence>
<reference evidence="5 6" key="1">
    <citation type="submission" date="2019-03" db="EMBL/GenBank/DDBJ databases">
        <title>Three New Species of Nocardioides, Nocardioides euryhalodurans sp. nov., Nocardioides seonyuensis sp. nov. and Nocardioides eburneoflavus sp. nov., Iolated from Soil.</title>
        <authorList>
            <person name="Roh S.G."/>
            <person name="Lee C."/>
            <person name="Kim M.-K."/>
            <person name="Kim S.B."/>
        </authorList>
    </citation>
    <scope>NUCLEOTIDE SEQUENCE [LARGE SCALE GENOMIC DNA]</scope>
    <source>
        <strain evidence="5 6">MMS17-SY117</strain>
    </source>
</reference>
<organism evidence="5 6">
    <name type="scientific">Nocardioides euryhalodurans</name>
    <dbReference type="NCBI Taxonomy" id="2518370"/>
    <lineage>
        <taxon>Bacteria</taxon>
        <taxon>Bacillati</taxon>
        <taxon>Actinomycetota</taxon>
        <taxon>Actinomycetes</taxon>
        <taxon>Propionibacteriales</taxon>
        <taxon>Nocardioidaceae</taxon>
        <taxon>Nocardioides</taxon>
    </lineage>
</organism>
<dbReference type="RefSeq" id="WP_135078027.1">
    <property type="nucleotide sequence ID" value="NZ_CP038267.1"/>
</dbReference>
<accession>A0A4P7GLZ8</accession>
<dbReference type="Proteomes" id="UP000294894">
    <property type="component" value="Chromosome"/>
</dbReference>
<dbReference type="SUPFAM" id="SSF51182">
    <property type="entry name" value="RmlC-like cupins"/>
    <property type="match status" value="1"/>
</dbReference>
<name>A0A4P7GLZ8_9ACTN</name>
<dbReference type="KEGG" id="noy:EXE57_12650"/>
<evidence type="ECO:0000259" key="3">
    <source>
        <dbReference type="Pfam" id="PF02678"/>
    </source>
</evidence>
<dbReference type="PANTHER" id="PTHR43212">
    <property type="entry name" value="QUERCETIN 2,3-DIOXYGENASE"/>
    <property type="match status" value="1"/>
</dbReference>